<feature type="binding site" evidence="1">
    <location>
        <position position="148"/>
    </location>
    <ligand>
        <name>Zn(2+)</name>
        <dbReference type="ChEBI" id="CHEBI:29105"/>
    </ligand>
</feature>
<dbReference type="PANTHER" id="PTHR22599">
    <property type="entry name" value="MPS ONE BINDER KINASE ACTIVATOR-LIKE MOB"/>
    <property type="match status" value="1"/>
</dbReference>
<evidence type="ECO:0000313" key="3">
    <source>
        <dbReference type="EMBL" id="RPB27873.1"/>
    </source>
</evidence>
<dbReference type="InParanoid" id="A0A3N4LY95"/>
<dbReference type="EMBL" id="ML121530">
    <property type="protein sequence ID" value="RPB27873.1"/>
    <property type="molecule type" value="Genomic_DNA"/>
</dbReference>
<dbReference type="FunCoup" id="A0A3N4LY95">
    <property type="interactions" value="109"/>
</dbReference>
<feature type="binding site" evidence="1">
    <location>
        <position position="153"/>
    </location>
    <ligand>
        <name>Zn(2+)</name>
        <dbReference type="ChEBI" id="CHEBI:29105"/>
    </ligand>
</feature>
<evidence type="ECO:0000313" key="4">
    <source>
        <dbReference type="Proteomes" id="UP000267821"/>
    </source>
</evidence>
<evidence type="ECO:0000256" key="2">
    <source>
        <dbReference type="SAM" id="MobiDB-lite"/>
    </source>
</evidence>
<dbReference type="InterPro" id="IPR036703">
    <property type="entry name" value="MOB_kinase_act_sf"/>
</dbReference>
<dbReference type="OrthoDB" id="10261121at2759"/>
<dbReference type="Proteomes" id="UP000267821">
    <property type="component" value="Unassembled WGS sequence"/>
</dbReference>
<dbReference type="STRING" id="1051890.A0A3N4LY95"/>
<feature type="binding site" evidence="1">
    <location>
        <position position="258"/>
    </location>
    <ligand>
        <name>Zn(2+)</name>
        <dbReference type="ChEBI" id="CHEBI:29105"/>
    </ligand>
</feature>
<dbReference type="SMART" id="SM01388">
    <property type="entry name" value="Mob1_phocein"/>
    <property type="match status" value="1"/>
</dbReference>
<dbReference type="SUPFAM" id="SSF101152">
    <property type="entry name" value="Mob1/phocein"/>
    <property type="match status" value="1"/>
</dbReference>
<dbReference type="AlphaFoldDB" id="A0A3N4LY95"/>
<protein>
    <recommendedName>
        <fullName evidence="5">Mob1/phocein</fullName>
    </recommendedName>
</protein>
<dbReference type="Gene3D" id="1.20.140.30">
    <property type="entry name" value="MOB kinase activator"/>
    <property type="match status" value="1"/>
</dbReference>
<gene>
    <name evidence="3" type="ORF">L211DRAFT_471143</name>
</gene>
<feature type="region of interest" description="Disordered" evidence="2">
    <location>
        <begin position="32"/>
        <end position="85"/>
    </location>
</feature>
<keyword evidence="1" id="KW-0862">Zinc</keyword>
<reference evidence="3 4" key="1">
    <citation type="journal article" date="2018" name="Nat. Ecol. Evol.">
        <title>Pezizomycetes genomes reveal the molecular basis of ectomycorrhizal truffle lifestyle.</title>
        <authorList>
            <person name="Murat C."/>
            <person name="Payen T."/>
            <person name="Noel B."/>
            <person name="Kuo A."/>
            <person name="Morin E."/>
            <person name="Chen J."/>
            <person name="Kohler A."/>
            <person name="Krizsan K."/>
            <person name="Balestrini R."/>
            <person name="Da Silva C."/>
            <person name="Montanini B."/>
            <person name="Hainaut M."/>
            <person name="Levati E."/>
            <person name="Barry K.W."/>
            <person name="Belfiori B."/>
            <person name="Cichocki N."/>
            <person name="Clum A."/>
            <person name="Dockter R.B."/>
            <person name="Fauchery L."/>
            <person name="Guy J."/>
            <person name="Iotti M."/>
            <person name="Le Tacon F."/>
            <person name="Lindquist E.A."/>
            <person name="Lipzen A."/>
            <person name="Malagnac F."/>
            <person name="Mello A."/>
            <person name="Molinier V."/>
            <person name="Miyauchi S."/>
            <person name="Poulain J."/>
            <person name="Riccioni C."/>
            <person name="Rubini A."/>
            <person name="Sitrit Y."/>
            <person name="Splivallo R."/>
            <person name="Traeger S."/>
            <person name="Wang M."/>
            <person name="Zifcakova L."/>
            <person name="Wipf D."/>
            <person name="Zambonelli A."/>
            <person name="Paolocci F."/>
            <person name="Nowrousian M."/>
            <person name="Ottonello S."/>
            <person name="Baldrian P."/>
            <person name="Spatafora J.W."/>
            <person name="Henrissat B."/>
            <person name="Nagy L.G."/>
            <person name="Aury J.M."/>
            <person name="Wincker P."/>
            <person name="Grigoriev I.V."/>
            <person name="Bonfante P."/>
            <person name="Martin F.M."/>
        </authorList>
    </citation>
    <scope>NUCLEOTIDE SEQUENCE [LARGE SCALE GENOMIC DNA]</scope>
    <source>
        <strain evidence="3 4">ATCC MYA-4762</strain>
    </source>
</reference>
<sequence>MFASPTSWQRTPQTMEFETEFEMEFDMVFDSPNYMASTDESPNDSRNFGRNQNRKGDKKPPPIPTGSNGQGIPAQPSAGWTPNTSAGKQTMRPLMLCQPFVKASLLKGSFKTIVVLPKYVDEGEWIALNVFEFFDYLNRFYGVMTEFCTLRNCPSILDYSWLDANRQPTRLPAPTYIEYVMTWINNRLNDEIVFPTKAAPTTTASLITPSAHSANNSGASTPVAGQPGDWIGKEGGFPPSFFQTCKAIYKQMFRVFAHIYHTHFDKIVHLSLEAHWNSFFAHFIHFAREFELLEKRDMEPLKELIDAFDAQIAANSSTNKAT</sequence>
<name>A0A3N4LY95_9PEZI</name>
<evidence type="ECO:0008006" key="5">
    <source>
        <dbReference type="Google" id="ProtNLM"/>
    </source>
</evidence>
<keyword evidence="4" id="KW-1185">Reference proteome</keyword>
<accession>A0A3N4LY95</accession>
<keyword evidence="1" id="KW-0479">Metal-binding</keyword>
<feature type="binding site" evidence="1">
    <location>
        <position position="263"/>
    </location>
    <ligand>
        <name>Zn(2+)</name>
        <dbReference type="ChEBI" id="CHEBI:29105"/>
    </ligand>
</feature>
<dbReference type="InterPro" id="IPR005301">
    <property type="entry name" value="MOB_kinase_act_fam"/>
</dbReference>
<dbReference type="Pfam" id="PF03637">
    <property type="entry name" value="Mob1_phocein"/>
    <property type="match status" value="2"/>
</dbReference>
<evidence type="ECO:0000256" key="1">
    <source>
        <dbReference type="PIRSR" id="PIRSR605301-1"/>
    </source>
</evidence>
<feature type="compositionally biased region" description="Polar residues" evidence="2">
    <location>
        <begin position="34"/>
        <end position="51"/>
    </location>
</feature>
<organism evidence="3 4">
    <name type="scientific">Terfezia boudieri ATCC MYA-4762</name>
    <dbReference type="NCBI Taxonomy" id="1051890"/>
    <lineage>
        <taxon>Eukaryota</taxon>
        <taxon>Fungi</taxon>
        <taxon>Dikarya</taxon>
        <taxon>Ascomycota</taxon>
        <taxon>Pezizomycotina</taxon>
        <taxon>Pezizomycetes</taxon>
        <taxon>Pezizales</taxon>
        <taxon>Pezizaceae</taxon>
        <taxon>Terfezia</taxon>
    </lineage>
</organism>
<proteinExistence type="predicted"/>